<evidence type="ECO:0000256" key="3">
    <source>
        <dbReference type="ARBA" id="ARBA00022723"/>
    </source>
</evidence>
<dbReference type="InterPro" id="IPR001506">
    <property type="entry name" value="Peptidase_M12A"/>
</dbReference>
<evidence type="ECO:0000313" key="12">
    <source>
        <dbReference type="WBParaSite" id="PTRK_0000938700.1"/>
    </source>
</evidence>
<dbReference type="InterPro" id="IPR035914">
    <property type="entry name" value="Sperma_CUB_dom_sf"/>
</dbReference>
<dbReference type="GO" id="GO:0006508">
    <property type="term" value="P:proteolysis"/>
    <property type="evidence" value="ECO:0007669"/>
    <property type="project" value="UniProtKB-KW"/>
</dbReference>
<evidence type="ECO:0000256" key="6">
    <source>
        <dbReference type="ARBA" id="ARBA00023049"/>
    </source>
</evidence>
<evidence type="ECO:0000256" key="5">
    <source>
        <dbReference type="ARBA" id="ARBA00022833"/>
    </source>
</evidence>
<evidence type="ECO:0000256" key="4">
    <source>
        <dbReference type="ARBA" id="ARBA00022801"/>
    </source>
</evidence>
<name>A0A0N4ZLL3_PARTI</name>
<dbReference type="PROSITE" id="PS51864">
    <property type="entry name" value="ASTACIN"/>
    <property type="match status" value="1"/>
</dbReference>
<keyword evidence="2 9" id="KW-0645">Protease</keyword>
<dbReference type="SUPFAM" id="SSF55486">
    <property type="entry name" value="Metalloproteases ('zincins'), catalytic domain"/>
    <property type="match status" value="1"/>
</dbReference>
<dbReference type="EC" id="3.4.24.-" evidence="9"/>
<dbReference type="PANTHER" id="PTHR10127:SF780">
    <property type="entry name" value="METALLOENDOPEPTIDASE"/>
    <property type="match status" value="1"/>
</dbReference>
<reference evidence="12" key="1">
    <citation type="submission" date="2017-02" db="UniProtKB">
        <authorList>
            <consortium name="WormBaseParasite"/>
        </authorList>
    </citation>
    <scope>IDENTIFICATION</scope>
</reference>
<sequence length="380" mass="44821">MYLINSEYYSLNSSRCTKDRNLRRRHVSYDKIKYIEYKATGLKRENKIKLKNIFKLINEKTCVYFKENPNLNENDGEELFKGKVFKVREIASCQCPSGFRQQVILKFYKDFFEEVIYYDIGRAIGLYFEHTRPDKDKFVKIIKDLILYNHGDFKSDCPMNDILDVPYDFGSAMHFHSSRYSHSGEDIILPRENYKYYKDTMGQNEEFSFSDYRKINKGQCKNPCGNKNPCKNNGYLDPLTCRICICPPHFDPNENCKKLIKKNDQCIQEYVLNKTKSVETIKYKKNGNIDCFFNVKTDEGYVIKISIDKLSKVHDFKKVCPVGKALEIRYRKDLSLTGAMFCKNKTEHIISEGNEIHVHYYKVGHKEGDFQLTVKRIKQK</sequence>
<keyword evidence="11" id="KW-1185">Reference proteome</keyword>
<feature type="domain" description="Peptidase M12A" evidence="10">
    <location>
        <begin position="15"/>
        <end position="221"/>
    </location>
</feature>
<organism evidence="11 12">
    <name type="scientific">Parastrongyloides trichosuri</name>
    <name type="common">Possum-specific nematode worm</name>
    <dbReference type="NCBI Taxonomy" id="131310"/>
    <lineage>
        <taxon>Eukaryota</taxon>
        <taxon>Metazoa</taxon>
        <taxon>Ecdysozoa</taxon>
        <taxon>Nematoda</taxon>
        <taxon>Chromadorea</taxon>
        <taxon>Rhabditida</taxon>
        <taxon>Tylenchina</taxon>
        <taxon>Panagrolaimomorpha</taxon>
        <taxon>Strongyloidoidea</taxon>
        <taxon>Strongyloididae</taxon>
        <taxon>Parastrongyloides</taxon>
    </lineage>
</organism>
<dbReference type="Gene3D" id="2.60.120.290">
    <property type="entry name" value="Spermadhesin, CUB domain"/>
    <property type="match status" value="1"/>
</dbReference>
<dbReference type="GO" id="GO:0008270">
    <property type="term" value="F:zinc ion binding"/>
    <property type="evidence" value="ECO:0007669"/>
    <property type="project" value="InterPro"/>
</dbReference>
<evidence type="ECO:0000256" key="9">
    <source>
        <dbReference type="RuleBase" id="RU361183"/>
    </source>
</evidence>
<proteinExistence type="predicted"/>
<keyword evidence="7" id="KW-1015">Disulfide bond</keyword>
<dbReference type="WBParaSite" id="PTRK_0000938700.1">
    <property type="protein sequence ID" value="PTRK_0000938700.1"/>
    <property type="gene ID" value="PTRK_0000938700"/>
</dbReference>
<evidence type="ECO:0000256" key="8">
    <source>
        <dbReference type="PROSITE-ProRule" id="PRU01211"/>
    </source>
</evidence>
<dbReference type="Pfam" id="PF01400">
    <property type="entry name" value="Astacin"/>
    <property type="match status" value="1"/>
</dbReference>
<dbReference type="PRINTS" id="PR00480">
    <property type="entry name" value="ASTACIN"/>
</dbReference>
<evidence type="ECO:0000259" key="10">
    <source>
        <dbReference type="PROSITE" id="PS51864"/>
    </source>
</evidence>
<dbReference type="InterPro" id="IPR024079">
    <property type="entry name" value="MetalloPept_cat_dom_sf"/>
</dbReference>
<evidence type="ECO:0000313" key="11">
    <source>
        <dbReference type="Proteomes" id="UP000038045"/>
    </source>
</evidence>
<comment type="cofactor">
    <cofactor evidence="9">
        <name>Zn(2+)</name>
        <dbReference type="ChEBI" id="CHEBI:29105"/>
    </cofactor>
    <text evidence="9">Binds 1 zinc ion per subunit.</text>
</comment>
<protein>
    <recommendedName>
        <fullName evidence="9">Metalloendopeptidase</fullName>
        <ecNumber evidence="9">3.4.24.-</ecNumber>
    </recommendedName>
</protein>
<keyword evidence="3 9" id="KW-0479">Metal-binding</keyword>
<evidence type="ECO:0000256" key="2">
    <source>
        <dbReference type="ARBA" id="ARBA00022670"/>
    </source>
</evidence>
<comment type="caution">
    <text evidence="8">Lacks conserved residue(s) required for the propagation of feature annotation.</text>
</comment>
<dbReference type="SMART" id="SM00235">
    <property type="entry name" value="ZnMc"/>
    <property type="match status" value="1"/>
</dbReference>
<keyword evidence="6 9" id="KW-0482">Metalloprotease</keyword>
<evidence type="ECO:0000256" key="1">
    <source>
        <dbReference type="ARBA" id="ARBA00022536"/>
    </source>
</evidence>
<keyword evidence="4 9" id="KW-0378">Hydrolase</keyword>
<dbReference type="Gene3D" id="3.40.390.10">
    <property type="entry name" value="Collagenase (Catalytic Domain)"/>
    <property type="match status" value="1"/>
</dbReference>
<dbReference type="InterPro" id="IPR006026">
    <property type="entry name" value="Peptidase_Metallo"/>
</dbReference>
<accession>A0A0N4ZLL3</accession>
<keyword evidence="5 9" id="KW-0862">Zinc</keyword>
<keyword evidence="1" id="KW-0245">EGF-like domain</keyword>
<dbReference type="Proteomes" id="UP000038045">
    <property type="component" value="Unplaced"/>
</dbReference>
<dbReference type="PANTHER" id="PTHR10127">
    <property type="entry name" value="DISCOIDIN, CUB, EGF, LAMININ , AND ZINC METALLOPROTEASE DOMAIN CONTAINING"/>
    <property type="match status" value="1"/>
</dbReference>
<dbReference type="GO" id="GO:0004222">
    <property type="term" value="F:metalloendopeptidase activity"/>
    <property type="evidence" value="ECO:0007669"/>
    <property type="project" value="UniProtKB-UniRule"/>
</dbReference>
<dbReference type="AlphaFoldDB" id="A0A0N4ZLL3"/>
<evidence type="ECO:0000256" key="7">
    <source>
        <dbReference type="ARBA" id="ARBA00023157"/>
    </source>
</evidence>
<dbReference type="SUPFAM" id="SSF49854">
    <property type="entry name" value="Spermadhesin, CUB domain"/>
    <property type="match status" value="1"/>
</dbReference>